<dbReference type="InterPro" id="IPR012334">
    <property type="entry name" value="Pectin_lyas_fold"/>
</dbReference>
<evidence type="ECO:0000259" key="1">
    <source>
        <dbReference type="SMART" id="SM00912"/>
    </source>
</evidence>
<dbReference type="STRING" id="128403.WA1_19980"/>
<dbReference type="RefSeq" id="WP_017741787.1">
    <property type="nucleotide sequence ID" value="NZ_KQ976354.1"/>
</dbReference>
<keyword evidence="3" id="KW-1185">Reference proteome</keyword>
<dbReference type="Pfam" id="PF05860">
    <property type="entry name" value="TPS"/>
    <property type="match status" value="1"/>
</dbReference>
<organism evidence="2 3">
    <name type="scientific">Scytonema hofmannii PCC 7110</name>
    <dbReference type="NCBI Taxonomy" id="128403"/>
    <lineage>
        <taxon>Bacteria</taxon>
        <taxon>Bacillati</taxon>
        <taxon>Cyanobacteriota</taxon>
        <taxon>Cyanophyceae</taxon>
        <taxon>Nostocales</taxon>
        <taxon>Scytonemataceae</taxon>
        <taxon>Scytonema</taxon>
    </lineage>
</organism>
<dbReference type="InterPro" id="IPR008638">
    <property type="entry name" value="FhaB/CdiA-like_TPS"/>
</dbReference>
<dbReference type="Gene3D" id="2.160.20.10">
    <property type="entry name" value="Single-stranded right-handed beta-helix, Pectin lyase-like"/>
    <property type="match status" value="2"/>
</dbReference>
<dbReference type="NCBIfam" id="TIGR01901">
    <property type="entry name" value="adhes_NPXG"/>
    <property type="match status" value="1"/>
</dbReference>
<dbReference type="AlphaFoldDB" id="A0A139XC39"/>
<dbReference type="Proteomes" id="UP000076925">
    <property type="component" value="Unassembled WGS sequence"/>
</dbReference>
<feature type="domain" description="Filamentous haemagglutinin FhaB/tRNA nuclease CdiA-like TPS" evidence="1">
    <location>
        <begin position="30"/>
        <end position="142"/>
    </location>
</feature>
<proteinExistence type="predicted"/>
<accession>A0A139XC39</accession>
<evidence type="ECO:0000313" key="3">
    <source>
        <dbReference type="Proteomes" id="UP000076925"/>
    </source>
</evidence>
<reference evidence="2 3" key="1">
    <citation type="journal article" date="2013" name="Genome Biol. Evol.">
        <title>Genomes of Stigonematalean cyanobacteria (subsection V) and the evolution of oxygenic photosynthesis from prokaryotes to plastids.</title>
        <authorList>
            <person name="Dagan T."/>
            <person name="Roettger M."/>
            <person name="Stucken K."/>
            <person name="Landan G."/>
            <person name="Koch R."/>
            <person name="Major P."/>
            <person name="Gould S.B."/>
            <person name="Goremykin V.V."/>
            <person name="Rippka R."/>
            <person name="Tandeau de Marsac N."/>
            <person name="Gugger M."/>
            <person name="Lockhart P.J."/>
            <person name="Allen J.F."/>
            <person name="Brune I."/>
            <person name="Maus I."/>
            <person name="Puhler A."/>
            <person name="Martin W.F."/>
        </authorList>
    </citation>
    <scope>NUCLEOTIDE SEQUENCE [LARGE SCALE GENOMIC DNA]</scope>
    <source>
        <strain evidence="2 3">PCC 7110</strain>
    </source>
</reference>
<dbReference type="SUPFAM" id="SSF51126">
    <property type="entry name" value="Pectin lyase-like"/>
    <property type="match status" value="3"/>
</dbReference>
<protein>
    <recommendedName>
        <fullName evidence="1">Filamentous haemagglutinin FhaB/tRNA nuclease CdiA-like TPS domain-containing protein</fullName>
    </recommendedName>
</protein>
<evidence type="ECO:0000313" key="2">
    <source>
        <dbReference type="EMBL" id="KYC42260.1"/>
    </source>
</evidence>
<dbReference type="SMART" id="SM00912">
    <property type="entry name" value="Haemagg_act"/>
    <property type="match status" value="1"/>
</dbReference>
<sequence>MHLNWWRWLGIANSIALFVWGSSTSAQIIPDTNLPENSRVRITDNIINIEGGTQSGSNLFHSFSEFSLPNGIAAYFNNVQNIQNIITRVTGQSTSNIDGLIKANGAANLFLINPNGIVLGKNARLEIGGSLFATTANSVKFADGFEYSTTPQTTPLLTVSTPIGLQFGANPGLIQVQGDGQGIRSRRIPPSPAIDTNVALRVQENQTLALVGGDISLEGATLKTAGGRIELGSAGSNRLVNLVPVEKGFSLSYGGLENLGSIKLSQQTAVDATGDGGGDVQVTARSLKLSDGSVIETSTLGSKLGGNLIVNTSDEVQLSGVYGNGNDKFPGGLYAQAEDYATGAAGDVIINTRLLQVQDGAQVSIVTKGAGRVGNLTVNADTVKLINNNSNPFPTGLFIQVRGLANVNTELIINTRVLSLTNGARISTSTFGSGNGANLTVNATESVQLTDLFDGQRFFSALTSQTQQPVTGNAGNLTINTPLLRLENGAFISASTSSNGRGGNLTVNTNDGVVELIGAPLTPQRTNPGGLYTQQNTRGATGVAGNLTINTRTLFLDKGAQISASTSGTGSGGNVIVNASDTVELLGSALGALARENSTGRAGDVIINTNKFTIKDRAEVLVRSRGRGNAGNVNVNADFILLDSNSRIDANTSSVTTDPIRQQANINLNSASVVLRHESRITANATGTGVIGGNINIDTDVLAAFENSDISADSNESLGGRVRINTQALLGAQFQNSPSTLTSDITAIGKTPEFNGTVQVNTPDIDPSQGLVPLTVDVVDVGRLVDDNICARIANSSFTYTGRGGLPPSPNNTLNSDPVWEDWRLTAVPRGREGGRDRGREGENLRNTDFVSTSIDEIVEAQGWVVNPNGDVILVANAPAIAPHKLRNSPSGCDVSVAK</sequence>
<dbReference type="InterPro" id="IPR011050">
    <property type="entry name" value="Pectin_lyase_fold/virulence"/>
</dbReference>
<gene>
    <name evidence="2" type="ORF">WA1_19980</name>
</gene>
<dbReference type="EMBL" id="ANNX02000020">
    <property type="protein sequence ID" value="KYC42260.1"/>
    <property type="molecule type" value="Genomic_DNA"/>
</dbReference>
<comment type="caution">
    <text evidence="2">The sequence shown here is derived from an EMBL/GenBank/DDBJ whole genome shotgun (WGS) entry which is preliminary data.</text>
</comment>
<dbReference type="OrthoDB" id="524782at2"/>
<name>A0A139XC39_9CYAN</name>